<dbReference type="EMBL" id="CP035282">
    <property type="protein sequence ID" value="QAT60652.1"/>
    <property type="molecule type" value="Genomic_DNA"/>
</dbReference>
<evidence type="ECO:0000256" key="7">
    <source>
        <dbReference type="ARBA" id="ARBA00023136"/>
    </source>
</evidence>
<dbReference type="GO" id="GO:0005886">
    <property type="term" value="C:plasma membrane"/>
    <property type="evidence" value="ECO:0007669"/>
    <property type="project" value="UniProtKB-SubCell"/>
</dbReference>
<feature type="transmembrane region" description="Helical" evidence="8">
    <location>
        <begin position="35"/>
        <end position="55"/>
    </location>
</feature>
<keyword evidence="7 8" id="KW-0472">Membrane</keyword>
<organism evidence="9 10">
    <name type="scientific">Acidilutibacter cellobiosedens</name>
    <dbReference type="NCBI Taxonomy" id="2507161"/>
    <lineage>
        <taxon>Bacteria</taxon>
        <taxon>Bacillati</taxon>
        <taxon>Bacillota</taxon>
        <taxon>Tissierellia</taxon>
        <taxon>Tissierellales</taxon>
        <taxon>Acidilutibacteraceae</taxon>
        <taxon>Acidilutibacter</taxon>
    </lineage>
</organism>
<evidence type="ECO:0000256" key="5">
    <source>
        <dbReference type="ARBA" id="ARBA00022833"/>
    </source>
</evidence>
<dbReference type="GO" id="GO:0005385">
    <property type="term" value="F:zinc ion transmembrane transporter activity"/>
    <property type="evidence" value="ECO:0007669"/>
    <property type="project" value="TreeGrafter"/>
</dbReference>
<feature type="transmembrane region" description="Helical" evidence="8">
    <location>
        <begin position="6"/>
        <end position="28"/>
    </location>
</feature>
<feature type="transmembrane region" description="Helical" evidence="8">
    <location>
        <begin position="216"/>
        <end position="234"/>
    </location>
</feature>
<feature type="transmembrane region" description="Helical" evidence="8">
    <location>
        <begin position="61"/>
        <end position="82"/>
    </location>
</feature>
<dbReference type="Pfam" id="PF02535">
    <property type="entry name" value="Zip"/>
    <property type="match status" value="1"/>
</dbReference>
<name>A0A410Q9H3_9FIRM</name>
<dbReference type="InterPro" id="IPR003689">
    <property type="entry name" value="ZIP"/>
</dbReference>
<evidence type="ECO:0000256" key="1">
    <source>
        <dbReference type="ARBA" id="ARBA00004651"/>
    </source>
</evidence>
<dbReference type="AlphaFoldDB" id="A0A410Q9H3"/>
<keyword evidence="5" id="KW-0862">Zinc</keyword>
<evidence type="ECO:0000256" key="4">
    <source>
        <dbReference type="ARBA" id="ARBA00022692"/>
    </source>
</evidence>
<dbReference type="PANTHER" id="PTHR11040:SF211">
    <property type="entry name" value="ZINC TRANSPORTER ZIP11"/>
    <property type="match status" value="1"/>
</dbReference>
<gene>
    <name evidence="9" type="ORF">EQM13_03195</name>
</gene>
<accession>A0A410Q9H3</accession>
<evidence type="ECO:0000256" key="6">
    <source>
        <dbReference type="ARBA" id="ARBA00022989"/>
    </source>
</evidence>
<evidence type="ECO:0000256" key="3">
    <source>
        <dbReference type="ARBA" id="ARBA00022475"/>
    </source>
</evidence>
<sequence length="235" mass="24724">MENLYLITLLGFFVGIVGTGLGGVLSLFIKNNKGVLSFLLGFTGGIMLSLIAFQILPKSYLIGGTWIEIIGVGLGVIFIILIENLLPHNINNPYIKSSIIIGISMAVHNIPEGLAIGSSFMSSKELGIYLSTAIFLHNIPGGIAISTPLKINKSSNKKIILSTILAGFPTGIGAFLGVCFGTISDSFIALCLAFAGGAMLYIVCDEFIPQGKTLHGGRVSTMGIIVGFLLGMMLP</sequence>
<comment type="subcellular location">
    <subcellularLocation>
        <location evidence="1">Cell membrane</location>
        <topology evidence="1">Multi-pass membrane protein</topology>
    </subcellularLocation>
</comment>
<evidence type="ECO:0000256" key="2">
    <source>
        <dbReference type="ARBA" id="ARBA00006939"/>
    </source>
</evidence>
<reference evidence="10" key="1">
    <citation type="submission" date="2019-01" db="EMBL/GenBank/DDBJ databases">
        <title>Draft genomes of a novel of Sporanaerobacter strains.</title>
        <authorList>
            <person name="Ma S."/>
        </authorList>
    </citation>
    <scope>NUCLEOTIDE SEQUENCE [LARGE SCALE GENOMIC DNA]</scope>
    <source>
        <strain evidence="10">NJN-17</strain>
    </source>
</reference>
<evidence type="ECO:0000313" key="9">
    <source>
        <dbReference type="EMBL" id="QAT60652.1"/>
    </source>
</evidence>
<evidence type="ECO:0000313" key="10">
    <source>
        <dbReference type="Proteomes" id="UP000287969"/>
    </source>
</evidence>
<feature type="transmembrane region" description="Helical" evidence="8">
    <location>
        <begin position="159"/>
        <end position="180"/>
    </location>
</feature>
<dbReference type="RefSeq" id="WP_071140367.1">
    <property type="nucleotide sequence ID" value="NZ_CP035282.1"/>
</dbReference>
<feature type="transmembrane region" description="Helical" evidence="8">
    <location>
        <begin position="186"/>
        <end position="204"/>
    </location>
</feature>
<keyword evidence="10" id="KW-1185">Reference proteome</keyword>
<keyword evidence="6 8" id="KW-1133">Transmembrane helix</keyword>
<dbReference type="PANTHER" id="PTHR11040">
    <property type="entry name" value="ZINC/IRON TRANSPORTER"/>
    <property type="match status" value="1"/>
</dbReference>
<keyword evidence="4 8" id="KW-0812">Transmembrane</keyword>
<feature type="transmembrane region" description="Helical" evidence="8">
    <location>
        <begin position="126"/>
        <end position="147"/>
    </location>
</feature>
<feature type="transmembrane region" description="Helical" evidence="8">
    <location>
        <begin position="94"/>
        <end position="111"/>
    </location>
</feature>
<dbReference type="KEGG" id="spoa:EQM13_03195"/>
<dbReference type="OrthoDB" id="9787346at2"/>
<dbReference type="Proteomes" id="UP000287969">
    <property type="component" value="Chromosome"/>
</dbReference>
<evidence type="ECO:0000256" key="8">
    <source>
        <dbReference type="SAM" id="Phobius"/>
    </source>
</evidence>
<proteinExistence type="inferred from homology"/>
<keyword evidence="3" id="KW-1003">Cell membrane</keyword>
<protein>
    <submittedName>
        <fullName evidence="9">ZIP family metal transporter</fullName>
    </submittedName>
</protein>
<comment type="similarity">
    <text evidence="2">Belongs to the ZIP transporter (TC 2.A.5) family.</text>
</comment>